<feature type="signal peptide" evidence="3">
    <location>
        <begin position="1"/>
        <end position="25"/>
    </location>
</feature>
<dbReference type="PROSITE" id="PS51212">
    <property type="entry name" value="WSC"/>
    <property type="match status" value="1"/>
</dbReference>
<dbReference type="AlphaFoldDB" id="G0V5W6"/>
<keyword evidence="2" id="KW-1133">Transmembrane helix</keyword>
<dbReference type="GO" id="GO:0008320">
    <property type="term" value="F:protein transmembrane transporter activity"/>
    <property type="evidence" value="ECO:0007669"/>
    <property type="project" value="EnsemblFungi"/>
</dbReference>
<keyword evidence="2" id="KW-0472">Membrane</keyword>
<keyword evidence="3" id="KW-0732">Signal</keyword>
<accession>G0V5W6</accession>
<sequence>MIHISTQATIIILFCFLTTIQNVHAAQSLCSTENVAENSGFENQFQSNGLCSGHCQGYNYAIVQKYMCWCSNSAPSSTTDLSQCDTSCPGYGYEQCGSPENSVFGYINLQQNVPILPSEFNSLLELSSTNTKKKTSTTYVKPLASSSTVPTTSSKLLSSSSSSSTGQVEKMTSSTIETTTSSIVQSHSSTVTSKTTQTLQPTTTSSTTEKSSVAKFSSSSASSSTMSTSTITSTAPTSTSSSTSISISTSASTSTSSIKLDLSTSFIYSIMTVTKVQSESSTNGTIATASNLNYMTTKVITTIFTSPTQNAMVNATMNNYSNHTNDDTQGKSQKGYWQSPGKVAGTFVVVGVVVVVIIAIVVWYFLVRPRNKRDDFERQYNDVVLGRPSGDNGRNSSSVSATHEFVYTDEKGIIHPKTPATAHTSSFHDDASSDISYTRPVIMDQRLDPTQMMAQIENTKSKVSLADDVDYSRKVLRVIND</sequence>
<evidence type="ECO:0000256" key="1">
    <source>
        <dbReference type="SAM" id="MobiDB-lite"/>
    </source>
</evidence>
<dbReference type="GO" id="GO:0009408">
    <property type="term" value="P:response to heat"/>
    <property type="evidence" value="ECO:0007669"/>
    <property type="project" value="EnsemblFungi"/>
</dbReference>
<dbReference type="GO" id="GO:0006612">
    <property type="term" value="P:protein targeting to membrane"/>
    <property type="evidence" value="ECO:0007669"/>
    <property type="project" value="EnsemblFungi"/>
</dbReference>
<dbReference type="RefSeq" id="XP_003673245.1">
    <property type="nucleotide sequence ID" value="XM_003673197.1"/>
</dbReference>
<dbReference type="FunCoup" id="G0V5W6">
    <property type="interactions" value="73"/>
</dbReference>
<dbReference type="OrthoDB" id="2537459at2759"/>
<dbReference type="InParanoid" id="G0V5W6"/>
<feature type="chain" id="PRO_5003410499" description="WSC domain-containing protein" evidence="3">
    <location>
        <begin position="26"/>
        <end position="481"/>
    </location>
</feature>
<feature type="compositionally biased region" description="Low complexity" evidence="1">
    <location>
        <begin position="172"/>
        <end position="248"/>
    </location>
</feature>
<dbReference type="HOGENOM" id="CLU_024893_2_1_1"/>
<dbReference type="Pfam" id="PF01822">
    <property type="entry name" value="WSC"/>
    <property type="match status" value="1"/>
</dbReference>
<dbReference type="OMA" id="CPGYKDQ"/>
<dbReference type="eggNOG" id="KOG4157">
    <property type="taxonomic scope" value="Eukaryota"/>
</dbReference>
<organism evidence="5 6">
    <name type="scientific">Naumovozyma castellii</name>
    <name type="common">Yeast</name>
    <name type="synonym">Saccharomyces castellii</name>
    <dbReference type="NCBI Taxonomy" id="27288"/>
    <lineage>
        <taxon>Eukaryota</taxon>
        <taxon>Fungi</taxon>
        <taxon>Dikarya</taxon>
        <taxon>Ascomycota</taxon>
        <taxon>Saccharomycotina</taxon>
        <taxon>Saccharomycetes</taxon>
        <taxon>Saccharomycetales</taxon>
        <taxon>Saccharomycetaceae</taxon>
        <taxon>Naumovozyma</taxon>
    </lineage>
</organism>
<feature type="compositionally biased region" description="Low complexity" evidence="1">
    <location>
        <begin position="145"/>
        <end position="165"/>
    </location>
</feature>
<gene>
    <name evidence="5" type="primary">NCAS0A02960</name>
    <name evidence="5" type="ordered locus">NCAS_0A02960</name>
</gene>
<reference key="2">
    <citation type="submission" date="2011-08" db="EMBL/GenBank/DDBJ databases">
        <title>Genome sequence of Naumovozyma castellii.</title>
        <authorList>
            <person name="Gordon J.L."/>
            <person name="Armisen D."/>
            <person name="Proux-Wera E."/>
            <person name="OhEigeartaigh S.S."/>
            <person name="Byrne K.P."/>
            <person name="Wolfe K.H."/>
        </authorList>
    </citation>
    <scope>NUCLEOTIDE SEQUENCE</scope>
    <source>
        <strain>Type strain:CBS 4309</strain>
    </source>
</reference>
<dbReference type="EMBL" id="HE576752">
    <property type="protein sequence ID" value="CCC66854.1"/>
    <property type="molecule type" value="Genomic_DNA"/>
</dbReference>
<feature type="transmembrane region" description="Helical" evidence="2">
    <location>
        <begin position="343"/>
        <end position="366"/>
    </location>
</feature>
<reference evidence="6" key="1">
    <citation type="journal article" date="2011" name="Proc. Natl. Acad. Sci. U.S.A.">
        <title>Evolutionary erosion of yeast sex chromosomes by mating-type switching accidents.</title>
        <authorList>
            <person name="Gordon J.L."/>
            <person name="Armisen D."/>
            <person name="Proux-Wera E."/>
            <person name="Oheigeartaigh S.S."/>
            <person name="Byrne K.P."/>
            <person name="Wolfe K.H."/>
        </authorList>
    </citation>
    <scope>NUCLEOTIDE SEQUENCE [LARGE SCALE GENOMIC DNA]</scope>
    <source>
        <strain evidence="6">ATCC 76901 / BCRC 22586 / CBS 4309 / NBRC 1992 / NRRL Y-12630</strain>
    </source>
</reference>
<dbReference type="STRING" id="1064592.G0V5W6"/>
<dbReference type="PANTHER" id="PTHR16861">
    <property type="entry name" value="GLYCOPROTEIN 38"/>
    <property type="match status" value="1"/>
</dbReference>
<evidence type="ECO:0000256" key="2">
    <source>
        <dbReference type="SAM" id="Phobius"/>
    </source>
</evidence>
<dbReference type="GO" id="GO:0045047">
    <property type="term" value="P:protein targeting to ER"/>
    <property type="evidence" value="ECO:0007669"/>
    <property type="project" value="EnsemblFungi"/>
</dbReference>
<evidence type="ECO:0000313" key="5">
    <source>
        <dbReference type="EMBL" id="CCC66854.1"/>
    </source>
</evidence>
<proteinExistence type="predicted"/>
<feature type="region of interest" description="Disordered" evidence="1">
    <location>
        <begin position="140"/>
        <end position="248"/>
    </location>
</feature>
<dbReference type="Proteomes" id="UP000001640">
    <property type="component" value="Chromosome 1"/>
</dbReference>
<evidence type="ECO:0000256" key="3">
    <source>
        <dbReference type="SAM" id="SignalP"/>
    </source>
</evidence>
<dbReference type="GO" id="GO:0005789">
    <property type="term" value="C:endoplasmic reticulum membrane"/>
    <property type="evidence" value="ECO:0007669"/>
    <property type="project" value="EnsemblFungi"/>
</dbReference>
<dbReference type="InterPro" id="IPR002889">
    <property type="entry name" value="WSC_carb-bd"/>
</dbReference>
<feature type="domain" description="WSC" evidence="4">
    <location>
        <begin position="24"/>
        <end position="109"/>
    </location>
</feature>
<evidence type="ECO:0000313" key="6">
    <source>
        <dbReference type="Proteomes" id="UP000001640"/>
    </source>
</evidence>
<keyword evidence="6" id="KW-1185">Reference proteome</keyword>
<dbReference type="KEGG" id="ncs:NCAS_0A02960"/>
<name>G0V5W6_NAUCA</name>
<dbReference type="PANTHER" id="PTHR16861:SF4">
    <property type="entry name" value="SH3 DOMAIN PROTEIN (AFU_ORTHOLOGUE AFUA_1G13610)"/>
    <property type="match status" value="1"/>
</dbReference>
<protein>
    <recommendedName>
        <fullName evidence="4">WSC domain-containing protein</fullName>
    </recommendedName>
</protein>
<dbReference type="SMART" id="SM00321">
    <property type="entry name" value="WSC"/>
    <property type="match status" value="1"/>
</dbReference>
<keyword evidence="2" id="KW-0812">Transmembrane</keyword>
<dbReference type="GeneID" id="96900343"/>
<evidence type="ECO:0000259" key="4">
    <source>
        <dbReference type="PROSITE" id="PS51212"/>
    </source>
</evidence>